<evidence type="ECO:0000259" key="1">
    <source>
        <dbReference type="Pfam" id="PF01965"/>
    </source>
</evidence>
<dbReference type="InterPro" id="IPR052158">
    <property type="entry name" value="INH-QAR"/>
</dbReference>
<dbReference type="InterPro" id="IPR029062">
    <property type="entry name" value="Class_I_gatase-like"/>
</dbReference>
<name>A0ABM5S6K4_PANPU</name>
<organism evidence="2 3">
    <name type="scientific">Pandoraea pulmonicola</name>
    <dbReference type="NCBI Taxonomy" id="93221"/>
    <lineage>
        <taxon>Bacteria</taxon>
        <taxon>Pseudomonadati</taxon>
        <taxon>Pseudomonadota</taxon>
        <taxon>Betaproteobacteria</taxon>
        <taxon>Burkholderiales</taxon>
        <taxon>Burkholderiaceae</taxon>
        <taxon>Pandoraea</taxon>
    </lineage>
</organism>
<protein>
    <submittedName>
        <fullName evidence="2">Thiamine biosynthesis protein ThiJ</fullName>
    </submittedName>
</protein>
<gene>
    <name evidence="2" type="ORF">RO07_16930</name>
</gene>
<accession>A0ABM5S6K4</accession>
<dbReference type="PANTHER" id="PTHR43130:SF2">
    <property type="entry name" value="DJ-1_PFPI DOMAIN-CONTAINING PROTEIN"/>
    <property type="match status" value="1"/>
</dbReference>
<dbReference type="InterPro" id="IPR002818">
    <property type="entry name" value="DJ-1/PfpI"/>
</dbReference>
<reference evidence="2" key="1">
    <citation type="submission" date="2016-11" db="EMBL/GenBank/DDBJ databases">
        <title>Complete Genome Sequencing of Pandoraea pulmonicola DSM 16583.</title>
        <authorList>
            <person name="Chan K.-G."/>
        </authorList>
    </citation>
    <scope>NUCLEOTIDE SEQUENCE</scope>
    <source>
        <strain evidence="2">DSM 16583</strain>
    </source>
</reference>
<evidence type="ECO:0000313" key="2">
    <source>
        <dbReference type="EMBL" id="AJC23420.1"/>
    </source>
</evidence>
<dbReference type="SUPFAM" id="SSF52317">
    <property type="entry name" value="Class I glutamine amidotransferase-like"/>
    <property type="match status" value="1"/>
</dbReference>
<sequence length="338" mass="36161">MESEASSVLRVPPPKAGRARATVAILADNKGTETTDFIVPYGVLKASGAVDVVTVSTEPGVVELMPALRVVADMSTEGFDSAQPQGADVVIVPAMHDDENPAVVTWIRAQASKGALIVSICEGAAVVANTGLLDARTATSHWYALRKLERQHARTRWIKDRRYVQDGNVVTTSGVTASLPASLALLQGMAGADVAKATAQRLGVATWSAEHDSTPFKLTSQHVFTAARNWLPFWRNEIIDIPVTSGFDEIALALTADAWSRTYRSKAVASSTDTVKSLRGLTLVPTRETDAAAHVVRLRNPAAAALDIALRDIDSRYGRATSHFVALQLEYPLPSLAQ</sequence>
<keyword evidence="3" id="KW-1185">Reference proteome</keyword>
<dbReference type="Proteomes" id="UP000035086">
    <property type="component" value="Chromosome"/>
</dbReference>
<dbReference type="PANTHER" id="PTHR43130">
    <property type="entry name" value="ARAC-FAMILY TRANSCRIPTIONAL REGULATOR"/>
    <property type="match status" value="1"/>
</dbReference>
<dbReference type="Pfam" id="PF01965">
    <property type="entry name" value="DJ-1_PfpI"/>
    <property type="match status" value="1"/>
</dbReference>
<dbReference type="EMBL" id="CP010310">
    <property type="protein sequence ID" value="AJC23420.1"/>
    <property type="molecule type" value="Genomic_DNA"/>
</dbReference>
<feature type="domain" description="DJ-1/PfpI" evidence="1">
    <location>
        <begin position="22"/>
        <end position="180"/>
    </location>
</feature>
<evidence type="ECO:0000313" key="3">
    <source>
        <dbReference type="Proteomes" id="UP000035086"/>
    </source>
</evidence>
<proteinExistence type="predicted"/>
<dbReference type="Gene3D" id="3.40.50.880">
    <property type="match status" value="1"/>
</dbReference>